<dbReference type="GO" id="GO:0005829">
    <property type="term" value="C:cytosol"/>
    <property type="evidence" value="ECO:0007669"/>
    <property type="project" value="TreeGrafter"/>
</dbReference>
<gene>
    <name evidence="2" type="ORF">KI809_06845</name>
</gene>
<reference evidence="2 3" key="1">
    <citation type="submission" date="2021-05" db="EMBL/GenBank/DDBJ databases">
        <title>The draft genome of Geobacter pelophilus DSM 12255.</title>
        <authorList>
            <person name="Xu Z."/>
            <person name="Masuda Y."/>
            <person name="Itoh H."/>
            <person name="Senoo K."/>
        </authorList>
    </citation>
    <scope>NUCLEOTIDE SEQUENCE [LARGE SCALE GENOMIC DNA]</scope>
    <source>
        <strain evidence="2 3">DSM 12255</strain>
    </source>
</reference>
<dbReference type="Gene3D" id="2.30.30.40">
    <property type="entry name" value="SH3 Domains"/>
    <property type="match status" value="1"/>
</dbReference>
<dbReference type="SUPFAM" id="SSF50341">
    <property type="entry name" value="CheW-like"/>
    <property type="match status" value="1"/>
</dbReference>
<dbReference type="RefSeq" id="WP_214170787.1">
    <property type="nucleotide sequence ID" value="NZ_JAHCVJ010000002.1"/>
</dbReference>
<feature type="domain" description="CheW-like" evidence="1">
    <location>
        <begin position="5"/>
        <end position="136"/>
    </location>
</feature>
<dbReference type="InterPro" id="IPR002545">
    <property type="entry name" value="CheW-lke_dom"/>
</dbReference>
<organism evidence="2 3">
    <name type="scientific">Geoanaerobacter pelophilus</name>
    <dbReference type="NCBI Taxonomy" id="60036"/>
    <lineage>
        <taxon>Bacteria</taxon>
        <taxon>Pseudomonadati</taxon>
        <taxon>Thermodesulfobacteriota</taxon>
        <taxon>Desulfuromonadia</taxon>
        <taxon>Geobacterales</taxon>
        <taxon>Geobacteraceae</taxon>
        <taxon>Geoanaerobacter</taxon>
    </lineage>
</organism>
<dbReference type="GO" id="GO:0006935">
    <property type="term" value="P:chemotaxis"/>
    <property type="evidence" value="ECO:0007669"/>
    <property type="project" value="InterPro"/>
</dbReference>
<accession>A0AAW4LA07</accession>
<keyword evidence="3" id="KW-1185">Reference proteome</keyword>
<evidence type="ECO:0000259" key="1">
    <source>
        <dbReference type="PROSITE" id="PS50851"/>
    </source>
</evidence>
<dbReference type="AlphaFoldDB" id="A0AAW4LA07"/>
<dbReference type="PANTHER" id="PTHR22617:SF23">
    <property type="entry name" value="CHEMOTAXIS PROTEIN CHEW"/>
    <property type="match status" value="1"/>
</dbReference>
<dbReference type="GO" id="GO:0007165">
    <property type="term" value="P:signal transduction"/>
    <property type="evidence" value="ECO:0007669"/>
    <property type="project" value="InterPro"/>
</dbReference>
<dbReference type="InterPro" id="IPR039315">
    <property type="entry name" value="CheW"/>
</dbReference>
<evidence type="ECO:0000313" key="3">
    <source>
        <dbReference type="Proteomes" id="UP000811899"/>
    </source>
</evidence>
<comment type="caution">
    <text evidence="2">The sequence shown here is derived from an EMBL/GenBank/DDBJ whole genome shotgun (WGS) entry which is preliminary data.</text>
</comment>
<sequence>MAGDADRLVLFSMSGQKMAIDLATVTEVVELPETWPIPLAPSFFKGVMNFHGALIPLLDLGCYLGPGATGVAGKALVLDRSIADLALWVEDVERVLPSADAALVGGGESPTVAVLEIAGNEVLLISAEALIDKLETDLLTMQRTFTGLEETA</sequence>
<dbReference type="PANTHER" id="PTHR22617">
    <property type="entry name" value="CHEMOTAXIS SENSOR HISTIDINE KINASE-RELATED"/>
    <property type="match status" value="1"/>
</dbReference>
<evidence type="ECO:0000313" key="2">
    <source>
        <dbReference type="EMBL" id="MBT0664016.1"/>
    </source>
</evidence>
<name>A0AAW4LA07_9BACT</name>
<proteinExistence type="predicted"/>
<dbReference type="PROSITE" id="PS50851">
    <property type="entry name" value="CHEW"/>
    <property type="match status" value="1"/>
</dbReference>
<dbReference type="EMBL" id="JAHCVJ010000002">
    <property type="protein sequence ID" value="MBT0664016.1"/>
    <property type="molecule type" value="Genomic_DNA"/>
</dbReference>
<dbReference type="Gene3D" id="2.40.50.180">
    <property type="entry name" value="CheA-289, Domain 4"/>
    <property type="match status" value="1"/>
</dbReference>
<dbReference type="Proteomes" id="UP000811899">
    <property type="component" value="Unassembled WGS sequence"/>
</dbReference>
<dbReference type="SMART" id="SM00260">
    <property type="entry name" value="CheW"/>
    <property type="match status" value="1"/>
</dbReference>
<dbReference type="InterPro" id="IPR036061">
    <property type="entry name" value="CheW-like_dom_sf"/>
</dbReference>
<dbReference type="Pfam" id="PF01584">
    <property type="entry name" value="CheW"/>
    <property type="match status" value="1"/>
</dbReference>
<protein>
    <submittedName>
        <fullName evidence="2">Chemotaxis protein CheW</fullName>
    </submittedName>
</protein>